<name>A0A9P1H6C4_9PEZI</name>
<keyword evidence="2" id="KW-1185">Reference proteome</keyword>
<comment type="caution">
    <text evidence="1">The sequence shown here is derived from an EMBL/GenBank/DDBJ whole genome shotgun (WGS) entry which is preliminary data.</text>
</comment>
<sequence>MSTLFELAANPLIAKTNGASPPLMVPFAAHADVCCVAVGVMVDGQWGIAGSMVPSCWYMYWLWAWAADHTRLSWPDCIRSTFPMVNLKEAELAFVLFHGFVFVGAPRRI</sequence>
<dbReference type="Proteomes" id="UP000838763">
    <property type="component" value="Unassembled WGS sequence"/>
</dbReference>
<protein>
    <submittedName>
        <fullName evidence="1">Uncharacterized protein</fullName>
    </submittedName>
</protein>
<evidence type="ECO:0000313" key="2">
    <source>
        <dbReference type="Proteomes" id="UP000838763"/>
    </source>
</evidence>
<gene>
    <name evidence="1" type="ORF">PPNO1_LOCUS7189</name>
</gene>
<organism evidence="1 2">
    <name type="scientific">Parascedosporium putredinis</name>
    <dbReference type="NCBI Taxonomy" id="1442378"/>
    <lineage>
        <taxon>Eukaryota</taxon>
        <taxon>Fungi</taxon>
        <taxon>Dikarya</taxon>
        <taxon>Ascomycota</taxon>
        <taxon>Pezizomycotina</taxon>
        <taxon>Sordariomycetes</taxon>
        <taxon>Hypocreomycetidae</taxon>
        <taxon>Microascales</taxon>
        <taxon>Microascaceae</taxon>
        <taxon>Parascedosporium</taxon>
    </lineage>
</organism>
<dbReference type="EMBL" id="CALLCH030000016">
    <property type="protein sequence ID" value="CAI4217582.1"/>
    <property type="molecule type" value="Genomic_DNA"/>
</dbReference>
<proteinExistence type="predicted"/>
<evidence type="ECO:0000313" key="1">
    <source>
        <dbReference type="EMBL" id="CAI4217582.1"/>
    </source>
</evidence>
<accession>A0A9P1H6C4</accession>
<dbReference type="AlphaFoldDB" id="A0A9P1H6C4"/>
<reference evidence="1" key="1">
    <citation type="submission" date="2022-11" db="EMBL/GenBank/DDBJ databases">
        <authorList>
            <person name="Scott C."/>
            <person name="Bruce N."/>
        </authorList>
    </citation>
    <scope>NUCLEOTIDE SEQUENCE</scope>
</reference>